<dbReference type="PANTHER" id="PTHR33116:SF80">
    <property type="entry name" value="REVERSE TRANSCRIPTASE ZINC-BINDING DOMAIN-CONTAINING PROTEIN"/>
    <property type="match status" value="1"/>
</dbReference>
<dbReference type="InterPro" id="IPR000477">
    <property type="entry name" value="RT_dom"/>
</dbReference>
<dbReference type="EMBL" id="ASHM01008818">
    <property type="protein sequence ID" value="PNY16800.1"/>
    <property type="molecule type" value="Genomic_DNA"/>
</dbReference>
<reference evidence="2 3" key="1">
    <citation type="journal article" date="2014" name="Am. J. Bot.">
        <title>Genome assembly and annotation for red clover (Trifolium pratense; Fabaceae).</title>
        <authorList>
            <person name="Istvanek J."/>
            <person name="Jaros M."/>
            <person name="Krenek A."/>
            <person name="Repkova J."/>
        </authorList>
    </citation>
    <scope>NUCLEOTIDE SEQUENCE [LARGE SCALE GENOMIC DNA]</scope>
    <source>
        <strain evidence="3">cv. Tatra</strain>
        <tissue evidence="2">Young leaves</tissue>
    </source>
</reference>
<feature type="domain" description="Reverse transcriptase" evidence="1">
    <location>
        <begin position="201"/>
        <end position="480"/>
    </location>
</feature>
<dbReference type="STRING" id="57577.A0A2K3PND6"/>
<gene>
    <name evidence="2" type="ORF">L195_g013527</name>
</gene>
<evidence type="ECO:0000259" key="1">
    <source>
        <dbReference type="PROSITE" id="PS50878"/>
    </source>
</evidence>
<name>A0A2K3PND6_TRIPR</name>
<evidence type="ECO:0000313" key="3">
    <source>
        <dbReference type="Proteomes" id="UP000236291"/>
    </source>
</evidence>
<dbReference type="Gene3D" id="3.60.10.10">
    <property type="entry name" value="Endonuclease/exonuclease/phosphatase"/>
    <property type="match status" value="1"/>
</dbReference>
<dbReference type="SUPFAM" id="SSF56672">
    <property type="entry name" value="DNA/RNA polymerases"/>
    <property type="match status" value="1"/>
</dbReference>
<organism evidence="2 3">
    <name type="scientific">Trifolium pratense</name>
    <name type="common">Red clover</name>
    <dbReference type="NCBI Taxonomy" id="57577"/>
    <lineage>
        <taxon>Eukaryota</taxon>
        <taxon>Viridiplantae</taxon>
        <taxon>Streptophyta</taxon>
        <taxon>Embryophyta</taxon>
        <taxon>Tracheophyta</taxon>
        <taxon>Spermatophyta</taxon>
        <taxon>Magnoliopsida</taxon>
        <taxon>eudicotyledons</taxon>
        <taxon>Gunneridae</taxon>
        <taxon>Pentapetalae</taxon>
        <taxon>rosids</taxon>
        <taxon>fabids</taxon>
        <taxon>Fabales</taxon>
        <taxon>Fabaceae</taxon>
        <taxon>Papilionoideae</taxon>
        <taxon>50 kb inversion clade</taxon>
        <taxon>NPAAA clade</taxon>
        <taxon>Hologalegina</taxon>
        <taxon>IRL clade</taxon>
        <taxon>Trifolieae</taxon>
        <taxon>Trifolium</taxon>
    </lineage>
</organism>
<feature type="non-terminal residue" evidence="2">
    <location>
        <position position="723"/>
    </location>
</feature>
<evidence type="ECO:0000313" key="2">
    <source>
        <dbReference type="EMBL" id="PNY16800.1"/>
    </source>
</evidence>
<dbReference type="CDD" id="cd01650">
    <property type="entry name" value="RT_nLTR_like"/>
    <property type="match status" value="1"/>
</dbReference>
<dbReference type="Pfam" id="PF00078">
    <property type="entry name" value="RVT_1"/>
    <property type="match status" value="1"/>
</dbReference>
<sequence length="723" mass="81585">MLQQRFPHPWCFIGDFNTILGAHEHNGAASPSRQPIEDFQTWTDSNFLIHLDTSGAFYTWSNGREGQRFTERRLDRAICNQEWTFKVRFNLGVTLMLLDPWKKMLSVILTRPLIDKKNFGEKKLELIGILKEHSFVEEVIPNLVSDSVNALLTSLPSFDEIKNAVFSLNKDSAPGPDGFGGFFYQTYWDIIHKDVVNAVLQFFSSGWILPNFNSNTLILIPKTSNADSIDQYRPIALANFNFKIISKVLADRLAKIMPTIISKEQRGFIQDRNIKDCICLASEAINLLHNKSYGGNVAMKIDISKAFDTLEWPFLLKVLKQFGFNSTFCHWIEVILSSAHLSISINGTLNGYFNCSRGVRQGDPLSPLLFCLAEEVLSRGISKLVFEGSLDLIKGSRNSLVPSHCLYADDIMVFCSGKIACLNVLKNLFVRYANCSGQSINASKSTIYSGGISYVRLQNIVNLFGFKVGSLPFNYLGAPIFKGRPKARYFQPIADKIKSKLSSWKASLLSIAGRVQLIKSVIQSMTIYSITIYSWPISIIKSIESWTRNFIWSGNINQKKLVTVAWKKVCTPFEEGGLGLRSLVVLNEAANLKLCWDLLHSQEDCALILKNRVIRNDNVVKYHVYSSLWSSIKQEVSVILDNSSWKVGSGTSIKLWTDVWCGNVLTDTLNIHSNTLLWLPSLVSGIIHNQQWNIPQYLDFMFPSLKTLVQQITLPVEPLSDEL</sequence>
<protein>
    <submittedName>
        <fullName evidence="2">Ribonuclease H</fullName>
    </submittedName>
</protein>
<dbReference type="PROSITE" id="PS50878">
    <property type="entry name" value="RT_POL"/>
    <property type="match status" value="1"/>
</dbReference>
<dbReference type="SUPFAM" id="SSF56219">
    <property type="entry name" value="DNase I-like"/>
    <property type="match status" value="1"/>
</dbReference>
<dbReference type="Proteomes" id="UP000236291">
    <property type="component" value="Unassembled WGS sequence"/>
</dbReference>
<proteinExistence type="predicted"/>
<dbReference type="AlphaFoldDB" id="A0A2K3PND6"/>
<dbReference type="InterPro" id="IPR043502">
    <property type="entry name" value="DNA/RNA_pol_sf"/>
</dbReference>
<dbReference type="PANTHER" id="PTHR33116">
    <property type="entry name" value="REVERSE TRANSCRIPTASE ZINC-BINDING DOMAIN-CONTAINING PROTEIN-RELATED-RELATED"/>
    <property type="match status" value="1"/>
</dbReference>
<dbReference type="InterPro" id="IPR036691">
    <property type="entry name" value="Endo/exonu/phosph_ase_sf"/>
</dbReference>
<accession>A0A2K3PND6</accession>
<reference evidence="2 3" key="2">
    <citation type="journal article" date="2017" name="Front. Plant Sci.">
        <title>Gene Classification and Mining of Molecular Markers Useful in Red Clover (Trifolium pratense) Breeding.</title>
        <authorList>
            <person name="Istvanek J."/>
            <person name="Dluhosova J."/>
            <person name="Dluhos P."/>
            <person name="Patkova L."/>
            <person name="Nedelnik J."/>
            <person name="Repkova J."/>
        </authorList>
    </citation>
    <scope>NUCLEOTIDE SEQUENCE [LARGE SCALE GENOMIC DNA]</scope>
    <source>
        <strain evidence="3">cv. Tatra</strain>
        <tissue evidence="2">Young leaves</tissue>
    </source>
</reference>
<comment type="caution">
    <text evidence="2">The sequence shown here is derived from an EMBL/GenBank/DDBJ whole genome shotgun (WGS) entry which is preliminary data.</text>
</comment>